<sequence length="545" mass="57026">MMRKQDQQRPLPSGRRVLMSVGVLAVCAATLVVVLRPNLDDKMKDGINDDIGHVARGGLEMRGDEPLPVRPDGTDEANGRKSQDDTVMPEDVLDFAGNSGLSDLDLVITPQSSSDAVSITGDVILGHRRAVIDLEVDDPRHLFSEAGSQGTLALWFDTVPSRADAAPSTDPADSGLIDDLHAMLGALSLFASGPLLIEGQFAVTPDAIRLSEATISKGRNTVKGDLYLRTTTQMPILSNLKTLQIAADSAVTKAADTIAAGDWADAPIATGWLDGFDLDLALEGQDIGFGATTLDSMDVSVVSRDGDLAINLVAEGQTFGRIEAGTTLNPAGQVTISARASDVSVNEVTQSISRMMPTRPFGAPQLPEGALDAELTLAGRGQTLGALSESLAGSFTAALEDGSMTGADVTATLETLANGREFMTKEKGPLIPAAGRTQFDRIDGEISIEEGIARISQLIITGQRLEIEMLGDVGLKTWAIDVVGNAQLSAAQDLDAENVARHVDLPFGIGGTLVSPMVAAGVPRVELALTDTFTPLARPGESSGD</sequence>
<comment type="caution">
    <text evidence="4">The sequence shown here is derived from an EMBL/GenBank/DDBJ whole genome shotgun (WGS) entry which is preliminary data.</text>
</comment>
<accession>A0ABT3BJ87</accession>
<keyword evidence="2" id="KW-0472">Membrane</keyword>
<proteinExistence type="predicted"/>
<gene>
    <name evidence="4" type="ORF">MUB52_19535</name>
</gene>
<keyword evidence="2" id="KW-1133">Transmembrane helix</keyword>
<keyword evidence="5" id="KW-1185">Reference proteome</keyword>
<feature type="transmembrane region" description="Helical" evidence="2">
    <location>
        <begin position="16"/>
        <end position="35"/>
    </location>
</feature>
<organism evidence="4 5">
    <name type="scientific">Roseobacter sinensis</name>
    <dbReference type="NCBI Taxonomy" id="2931391"/>
    <lineage>
        <taxon>Bacteria</taxon>
        <taxon>Pseudomonadati</taxon>
        <taxon>Pseudomonadota</taxon>
        <taxon>Alphaproteobacteria</taxon>
        <taxon>Rhodobacterales</taxon>
        <taxon>Roseobacteraceae</taxon>
        <taxon>Roseobacter</taxon>
    </lineage>
</organism>
<reference evidence="4 5" key="1">
    <citation type="submission" date="2022-04" db="EMBL/GenBank/DDBJ databases">
        <title>Roseobacter sp. WL0113 is a bacterium isolated from neritic sediment.</title>
        <authorList>
            <person name="Wang L."/>
            <person name="He W."/>
            <person name="Zhang D.-F."/>
        </authorList>
    </citation>
    <scope>NUCLEOTIDE SEQUENCE [LARGE SCALE GENOMIC DNA]</scope>
    <source>
        <strain evidence="4 5">WL0113</strain>
    </source>
</reference>
<feature type="domain" description="AsmA" evidence="3">
    <location>
        <begin position="262"/>
        <end position="457"/>
    </location>
</feature>
<dbReference type="Proteomes" id="UP001208690">
    <property type="component" value="Unassembled WGS sequence"/>
</dbReference>
<dbReference type="InterPro" id="IPR007844">
    <property type="entry name" value="AsmA"/>
</dbReference>
<feature type="compositionally biased region" description="Basic and acidic residues" evidence="1">
    <location>
        <begin position="57"/>
        <end position="67"/>
    </location>
</feature>
<name>A0ABT3BJ87_9RHOB</name>
<dbReference type="PANTHER" id="PTHR30441:SF8">
    <property type="entry name" value="DUF748 DOMAIN-CONTAINING PROTEIN"/>
    <property type="match status" value="1"/>
</dbReference>
<dbReference type="EMBL" id="JALIEB010000017">
    <property type="protein sequence ID" value="MCV3273631.1"/>
    <property type="molecule type" value="Genomic_DNA"/>
</dbReference>
<feature type="region of interest" description="Disordered" evidence="1">
    <location>
        <begin position="57"/>
        <end position="87"/>
    </location>
</feature>
<evidence type="ECO:0000256" key="1">
    <source>
        <dbReference type="SAM" id="MobiDB-lite"/>
    </source>
</evidence>
<keyword evidence="2" id="KW-0812">Transmembrane</keyword>
<evidence type="ECO:0000313" key="4">
    <source>
        <dbReference type="EMBL" id="MCV3273631.1"/>
    </source>
</evidence>
<dbReference type="InterPro" id="IPR052894">
    <property type="entry name" value="AsmA-related"/>
</dbReference>
<evidence type="ECO:0000259" key="3">
    <source>
        <dbReference type="Pfam" id="PF05170"/>
    </source>
</evidence>
<dbReference type="Pfam" id="PF05170">
    <property type="entry name" value="AsmA"/>
    <property type="match status" value="1"/>
</dbReference>
<dbReference type="PANTHER" id="PTHR30441">
    <property type="entry name" value="DUF748 DOMAIN-CONTAINING PROTEIN"/>
    <property type="match status" value="1"/>
</dbReference>
<evidence type="ECO:0000256" key="2">
    <source>
        <dbReference type="SAM" id="Phobius"/>
    </source>
</evidence>
<protein>
    <submittedName>
        <fullName evidence="4">AsmA family protein</fullName>
    </submittedName>
</protein>
<evidence type="ECO:0000313" key="5">
    <source>
        <dbReference type="Proteomes" id="UP001208690"/>
    </source>
</evidence>